<evidence type="ECO:0000256" key="2">
    <source>
        <dbReference type="SAM" id="Phobius"/>
    </source>
</evidence>
<feature type="compositionally biased region" description="Basic residues" evidence="1">
    <location>
        <begin position="44"/>
        <end position="56"/>
    </location>
</feature>
<keyword evidence="4" id="KW-1185">Reference proteome</keyword>
<keyword evidence="2" id="KW-0472">Membrane</keyword>
<gene>
    <name evidence="3" type="ORF">Tsubulata_033178</name>
</gene>
<organism evidence="3 4">
    <name type="scientific">Turnera subulata</name>
    <dbReference type="NCBI Taxonomy" id="218843"/>
    <lineage>
        <taxon>Eukaryota</taxon>
        <taxon>Viridiplantae</taxon>
        <taxon>Streptophyta</taxon>
        <taxon>Embryophyta</taxon>
        <taxon>Tracheophyta</taxon>
        <taxon>Spermatophyta</taxon>
        <taxon>Magnoliopsida</taxon>
        <taxon>eudicotyledons</taxon>
        <taxon>Gunneridae</taxon>
        <taxon>Pentapetalae</taxon>
        <taxon>rosids</taxon>
        <taxon>fabids</taxon>
        <taxon>Malpighiales</taxon>
        <taxon>Passifloraceae</taxon>
        <taxon>Turnera</taxon>
    </lineage>
</organism>
<proteinExistence type="predicted"/>
<feature type="region of interest" description="Disordered" evidence="1">
    <location>
        <begin position="1"/>
        <end position="58"/>
    </location>
</feature>
<dbReference type="Pfam" id="PF04646">
    <property type="entry name" value="DUF604"/>
    <property type="match status" value="2"/>
</dbReference>
<protein>
    <submittedName>
        <fullName evidence="3">Uncharacterized protein</fullName>
    </submittedName>
</protein>
<feature type="non-terminal residue" evidence="3">
    <location>
        <position position="1"/>
    </location>
</feature>
<feature type="transmembrane region" description="Helical" evidence="2">
    <location>
        <begin position="550"/>
        <end position="572"/>
    </location>
</feature>
<reference evidence="3" key="1">
    <citation type="submission" date="2022-02" db="EMBL/GenBank/DDBJ databases">
        <authorList>
            <person name="Henning P.M."/>
            <person name="McCubbin A.G."/>
            <person name="Shore J.S."/>
        </authorList>
    </citation>
    <scope>NUCLEOTIDE SEQUENCE</scope>
    <source>
        <strain evidence="3">F60SS</strain>
        <tissue evidence="3">Leaves</tissue>
    </source>
</reference>
<evidence type="ECO:0000256" key="1">
    <source>
        <dbReference type="SAM" id="MobiDB-lite"/>
    </source>
</evidence>
<evidence type="ECO:0000313" key="4">
    <source>
        <dbReference type="Proteomes" id="UP001141552"/>
    </source>
</evidence>
<dbReference type="Proteomes" id="UP001141552">
    <property type="component" value="Unassembled WGS sequence"/>
</dbReference>
<dbReference type="EMBL" id="JAKUCV010005307">
    <property type="protein sequence ID" value="KAJ4831695.1"/>
    <property type="molecule type" value="Genomic_DNA"/>
</dbReference>
<sequence length="951" mass="108750">NSDKKGQDKRKKEGKKNQHLPSRQFHHLEKHSLWTIPTTIPTSPRRRRRQRTKAKVKKNEIKIMQSHTRNRKPATPFFPHTMRPSSAAKTLTAALTPSRFKDLLLIFSFLIIIYLFLHSPPPFPATLRATISSFNPTSPTTTTRRHLLFSIASSASSFPLRKPYIRLWYTPETTRAYAFLDGDTSASAVEDPTLPPVVVSGDTSRFPYTLKGGLRSAIRVARVVKEAVELNETGVRWFVFGDDDTVFVVENLVKTLAKYDHRRWVYVGSNSETYEQNEKYSFDMAFGGGGFALSYPLGRALARVLDSCLYRYAHLYGSDARIFSCLAELGVSLTHEPGFHQVDMRGNLFGILSAHPLSPLVSLHHLDAVDPLFPNMNKLEALHHFFKAVDADPARILQQSVCYDREHDLTISVAWGYSVQVTEGNILLPDLLFPQKTFSSWRRGSRVNAHYMFITREYPRDPCKRSLVFFMESVASDEEGVRSSYTRHNVGYCSRGKAVKNLKIIRVLSRKLKPDSEQMKTPRRHCCYHLLALAEMRPLQQLPPKTGSRLLSFVLLTSCICVIYILVTLFLVCTSKFTLTVPYSEYLHSPTTLDHVVFGIASSQKSWPKRKEYVKLWWKKDQMRGCVFLETSPEDANLSKDNSSLPPVCISEDTSRFRYTFKHGLRSAIRVARVVKETVELNHSGVRWYVFGDDDTVLAKTFDSCIERYPHLYGSDSRVYSCLQELGVGKTHEPGFHQTDLRGDLFGLLASHPLTPLVSLHHFDLLDPIFPNMTTINSLQHLFKTANVDSQRLLQKTICYDRGFGWTISVSWGYAVEIYGRHMSLPDVLPAQETFKSMFKRKSSVDVYLFNTREPHPDPCRRPTIFFLDHAYSSRKGITSHYKKSFVNCSVDAWSPRKLEEIKVFSQKLDSNIKQLQAPRRHCCDVLPSYVGNVMEIAIRECGEQELVYMH</sequence>
<dbReference type="InterPro" id="IPR006740">
    <property type="entry name" value="DUF604"/>
</dbReference>
<dbReference type="AlphaFoldDB" id="A0A9Q0FJ93"/>
<name>A0A9Q0FJ93_9ROSI</name>
<keyword evidence="2" id="KW-0812">Transmembrane</keyword>
<evidence type="ECO:0000313" key="3">
    <source>
        <dbReference type="EMBL" id="KAJ4831695.1"/>
    </source>
</evidence>
<dbReference type="Gene3D" id="3.90.550.50">
    <property type="match status" value="2"/>
</dbReference>
<dbReference type="PANTHER" id="PTHR10811">
    <property type="entry name" value="FRINGE-RELATED"/>
    <property type="match status" value="1"/>
</dbReference>
<feature type="compositionally biased region" description="Basic residues" evidence="1">
    <location>
        <begin position="7"/>
        <end position="25"/>
    </location>
</feature>
<accession>A0A9Q0FJ93</accession>
<comment type="caution">
    <text evidence="3">The sequence shown here is derived from an EMBL/GenBank/DDBJ whole genome shotgun (WGS) entry which is preliminary data.</text>
</comment>
<dbReference type="FunFam" id="3.90.550.50:FF:000030">
    <property type="entry name" value="Fringe-related protein"/>
    <property type="match status" value="1"/>
</dbReference>
<feature type="transmembrane region" description="Helical" evidence="2">
    <location>
        <begin position="103"/>
        <end position="123"/>
    </location>
</feature>
<dbReference type="OrthoDB" id="421979at2759"/>
<reference evidence="3" key="2">
    <citation type="journal article" date="2023" name="Plants (Basel)">
        <title>Annotation of the Turnera subulata (Passifloraceae) Draft Genome Reveals the S-Locus Evolved after the Divergence of Turneroideae from Passifloroideae in a Stepwise Manner.</title>
        <authorList>
            <person name="Henning P.M."/>
            <person name="Roalson E.H."/>
            <person name="Mir W."/>
            <person name="McCubbin A.G."/>
            <person name="Shore J.S."/>
        </authorList>
    </citation>
    <scope>NUCLEOTIDE SEQUENCE</scope>
    <source>
        <strain evidence="3">F60SS</strain>
    </source>
</reference>
<keyword evidence="2" id="KW-1133">Transmembrane helix</keyword>